<keyword evidence="1" id="KW-0229">DNA integration</keyword>
<feature type="domain" description="Recombinase" evidence="9">
    <location>
        <begin position="172"/>
        <end position="317"/>
    </location>
</feature>
<dbReference type="PANTHER" id="PTHR30461">
    <property type="entry name" value="DNA-INVERTASE FROM LAMBDOID PROPHAGE"/>
    <property type="match status" value="1"/>
</dbReference>
<feature type="coiled-coil region" evidence="6">
    <location>
        <begin position="418"/>
        <end position="473"/>
    </location>
</feature>
<dbReference type="GO" id="GO:0000150">
    <property type="term" value="F:DNA strand exchange activity"/>
    <property type="evidence" value="ECO:0007669"/>
    <property type="project" value="InterPro"/>
</dbReference>
<evidence type="ECO:0000259" key="8">
    <source>
        <dbReference type="PROSITE" id="PS51736"/>
    </source>
</evidence>
<evidence type="ECO:0000256" key="5">
    <source>
        <dbReference type="PROSITE-ProRule" id="PRU10137"/>
    </source>
</evidence>
<evidence type="ECO:0000256" key="7">
    <source>
        <dbReference type="SAM" id="MobiDB-lite"/>
    </source>
</evidence>
<feature type="active site" description="O-(5'-phospho-DNA)-serine intermediate" evidence="4 5">
    <location>
        <position position="24"/>
    </location>
</feature>
<dbReference type="Gene3D" id="3.40.50.1390">
    <property type="entry name" value="Resolvase, N-terminal catalytic domain"/>
    <property type="match status" value="1"/>
</dbReference>
<evidence type="ECO:0000256" key="4">
    <source>
        <dbReference type="PIRSR" id="PIRSR606118-50"/>
    </source>
</evidence>
<dbReference type="PROSITE" id="PS00397">
    <property type="entry name" value="RECOMBINASES_1"/>
    <property type="match status" value="1"/>
</dbReference>
<reference evidence="10" key="1">
    <citation type="submission" date="2016-07" db="EMBL/GenBank/DDBJ databases">
        <title>Microvirga ossetica sp. nov. a new species of rhizobia isolated from root nodules of the legume species Vicia alpestris Steven originated from North Ossetia region in the Caucasus.</title>
        <authorList>
            <person name="Safronova V.I."/>
            <person name="Kuznetsova I.G."/>
            <person name="Sazanova A.L."/>
            <person name="Belimov A."/>
            <person name="Andronov E."/>
            <person name="Osledkin Y.S."/>
            <person name="Onishchuk O.P."/>
            <person name="Kurchak O.N."/>
            <person name="Shaposhnikov A.I."/>
            <person name="Willems A."/>
            <person name="Tikhonovich I.A."/>
        </authorList>
    </citation>
    <scope>NUCLEOTIDE SEQUENCE [LARGE SCALE GENOMIC DNA]</scope>
    <source>
        <strain evidence="10">V5/3M</strain>
        <plasmid evidence="10">unnamed4</plasmid>
    </source>
</reference>
<keyword evidence="10" id="KW-0614">Plasmid</keyword>
<sequence>MRTPHLRAVSAPQTLQVALYARVSTDQQAEHHTIDSQLAELTARAEQDGHDLRDDLRFIDNGHSGASLIRPALEHLRDLVALSAIDLIYVHAPDRLARSYAHQVLLIEEFAHAGTQVVFLNHPIGTTPEDSLLLQLQGMFAEYERAKVLERSRRGKRHRAQTGAVSVLSRAPFGYRYITREAGGGDARYEIDEEAARIVRQIFTWVGHERLTLAGVCRRLHDSGLPSPTGRRHWSRAMIHSMLLNPAYAGQALYGRRQSVPWRPPLHPPRGHDGLPRRPWRQVLATPERHISIAVPAIVGEELFASVAEQLEENRRRSRERLAGVQYLLRGLLVCQKCGYGFTGHHHRGQWRYYRCCGTDRSRFHGAFRCDARLVATELLDEAVWTEVCRLLDDPARVIAEYQRRLDAVQATPHRLELDALGRQRAKARRAIERLIDSYTEGLIEKPEFEPRLAALRRRTARLEAEAKAHQEADEQVRSLHLVIGKLDLFAALVHDRLAGADWTTRRDIICTLVKRIEVADDVVRVIFRVDPGVSGPSEAGRTLHHCPTRPDPAPDVA</sequence>
<accession>A0A1B2EYN9</accession>
<evidence type="ECO:0008006" key="11">
    <source>
        <dbReference type="Google" id="ProtNLM"/>
    </source>
</evidence>
<dbReference type="InterPro" id="IPR011109">
    <property type="entry name" value="DNA_bind_recombinase_dom"/>
</dbReference>
<dbReference type="KEGG" id="moc:BB934_43390"/>
<evidence type="ECO:0000256" key="1">
    <source>
        <dbReference type="ARBA" id="ARBA00022908"/>
    </source>
</evidence>
<evidence type="ECO:0000313" key="10">
    <source>
        <dbReference type="EMBL" id="ANY85052.1"/>
    </source>
</evidence>
<dbReference type="GO" id="GO:0015074">
    <property type="term" value="P:DNA integration"/>
    <property type="evidence" value="ECO:0007669"/>
    <property type="project" value="UniProtKB-KW"/>
</dbReference>
<dbReference type="EMBL" id="CP016620">
    <property type="protein sequence ID" value="ANY85052.1"/>
    <property type="molecule type" value="Genomic_DNA"/>
</dbReference>
<dbReference type="Pfam" id="PF13408">
    <property type="entry name" value="Zn_ribbon_recom"/>
    <property type="match status" value="1"/>
</dbReference>
<dbReference type="Pfam" id="PF00239">
    <property type="entry name" value="Resolvase"/>
    <property type="match status" value="1"/>
</dbReference>
<geneLocation type="plasmid" evidence="10">
    <name>unnamed4</name>
</geneLocation>
<dbReference type="InterPro" id="IPR006118">
    <property type="entry name" value="Recombinase_CS"/>
</dbReference>
<feature type="domain" description="Resolvase/invertase-type recombinase catalytic" evidence="8">
    <location>
        <begin position="16"/>
        <end position="163"/>
    </location>
</feature>
<feature type="region of interest" description="Disordered" evidence="7">
    <location>
        <begin position="537"/>
        <end position="558"/>
    </location>
</feature>
<dbReference type="Gene3D" id="3.90.1750.20">
    <property type="entry name" value="Putative Large Serine Recombinase, Chain B, Domain 2"/>
    <property type="match status" value="1"/>
</dbReference>
<dbReference type="InterPro" id="IPR006119">
    <property type="entry name" value="Resolv_N"/>
</dbReference>
<dbReference type="PANTHER" id="PTHR30461:SF23">
    <property type="entry name" value="DNA RECOMBINASE-RELATED"/>
    <property type="match status" value="1"/>
</dbReference>
<dbReference type="InterPro" id="IPR036162">
    <property type="entry name" value="Resolvase-like_N_sf"/>
</dbReference>
<dbReference type="InterPro" id="IPR050639">
    <property type="entry name" value="SSR_resolvase"/>
</dbReference>
<keyword evidence="2" id="KW-0238">DNA-binding</keyword>
<dbReference type="SUPFAM" id="SSF53041">
    <property type="entry name" value="Resolvase-like"/>
    <property type="match status" value="1"/>
</dbReference>
<dbReference type="PROSITE" id="PS51736">
    <property type="entry name" value="RECOMBINASES_3"/>
    <property type="match status" value="1"/>
</dbReference>
<organism evidence="10">
    <name type="scientific">Microvirga ossetica</name>
    <dbReference type="NCBI Taxonomy" id="1882682"/>
    <lineage>
        <taxon>Bacteria</taxon>
        <taxon>Pseudomonadati</taxon>
        <taxon>Pseudomonadota</taxon>
        <taxon>Alphaproteobacteria</taxon>
        <taxon>Hyphomicrobiales</taxon>
        <taxon>Methylobacteriaceae</taxon>
        <taxon>Microvirga</taxon>
    </lineage>
</organism>
<dbReference type="RefSeq" id="WP_099515874.1">
    <property type="nucleotide sequence ID" value="NZ_CP016620.1"/>
</dbReference>
<evidence type="ECO:0000256" key="2">
    <source>
        <dbReference type="ARBA" id="ARBA00023125"/>
    </source>
</evidence>
<dbReference type="OrthoDB" id="7475655at2"/>
<dbReference type="AlphaFoldDB" id="A0A1B2EYN9"/>
<dbReference type="Pfam" id="PF07508">
    <property type="entry name" value="Recombinase"/>
    <property type="match status" value="1"/>
</dbReference>
<name>A0A1B2EYN9_9HYPH</name>
<dbReference type="PROSITE" id="PS51737">
    <property type="entry name" value="RECOMBINASE_DNA_BIND"/>
    <property type="match status" value="1"/>
</dbReference>
<evidence type="ECO:0000256" key="3">
    <source>
        <dbReference type="ARBA" id="ARBA00023172"/>
    </source>
</evidence>
<proteinExistence type="predicted"/>
<evidence type="ECO:0000256" key="6">
    <source>
        <dbReference type="SAM" id="Coils"/>
    </source>
</evidence>
<dbReference type="InterPro" id="IPR025827">
    <property type="entry name" value="Zn_ribbon_recom_dom"/>
</dbReference>
<gene>
    <name evidence="10" type="ORF">BB934_43390</name>
</gene>
<keyword evidence="3" id="KW-0233">DNA recombination</keyword>
<dbReference type="GO" id="GO:0003677">
    <property type="term" value="F:DNA binding"/>
    <property type="evidence" value="ECO:0007669"/>
    <property type="project" value="UniProtKB-KW"/>
</dbReference>
<keyword evidence="6" id="KW-0175">Coiled coil</keyword>
<dbReference type="SMART" id="SM00857">
    <property type="entry name" value="Resolvase"/>
    <property type="match status" value="1"/>
</dbReference>
<dbReference type="InterPro" id="IPR038109">
    <property type="entry name" value="DNA_bind_recomb_sf"/>
</dbReference>
<dbReference type="CDD" id="cd00338">
    <property type="entry name" value="Ser_Recombinase"/>
    <property type="match status" value="1"/>
</dbReference>
<protein>
    <recommendedName>
        <fullName evidence="11">DNA recombinase</fullName>
    </recommendedName>
</protein>
<evidence type="ECO:0000259" key="9">
    <source>
        <dbReference type="PROSITE" id="PS51737"/>
    </source>
</evidence>